<dbReference type="Gene3D" id="1.10.10.10">
    <property type="entry name" value="Winged helix-like DNA-binding domain superfamily/Winged helix DNA-binding domain"/>
    <property type="match status" value="1"/>
</dbReference>
<dbReference type="InterPro" id="IPR036095">
    <property type="entry name" value="PTS_EIIB-like_sf"/>
</dbReference>
<dbReference type="PROSITE" id="PS51099">
    <property type="entry name" value="PTS_EIIB_TYPE_2"/>
    <property type="match status" value="1"/>
</dbReference>
<dbReference type="Pfam" id="PF00874">
    <property type="entry name" value="PRD"/>
    <property type="match status" value="1"/>
</dbReference>
<dbReference type="InterPro" id="IPR036388">
    <property type="entry name" value="WH-like_DNA-bd_sf"/>
</dbReference>
<evidence type="ECO:0000259" key="5">
    <source>
        <dbReference type="PROSITE" id="PS51094"/>
    </source>
</evidence>
<dbReference type="InterPro" id="IPR013011">
    <property type="entry name" value="PTS_EIIB_2"/>
</dbReference>
<dbReference type="InterPro" id="IPR036390">
    <property type="entry name" value="WH_DNA-bd_sf"/>
</dbReference>
<evidence type="ECO:0000256" key="4">
    <source>
        <dbReference type="ARBA" id="ARBA00023163"/>
    </source>
</evidence>
<evidence type="ECO:0000313" key="9">
    <source>
        <dbReference type="Proteomes" id="UP001207605"/>
    </source>
</evidence>
<evidence type="ECO:0000259" key="6">
    <source>
        <dbReference type="PROSITE" id="PS51099"/>
    </source>
</evidence>
<dbReference type="InterPro" id="IPR002178">
    <property type="entry name" value="PTS_EIIA_type-2_dom"/>
</dbReference>
<dbReference type="PANTHER" id="PTHR30185:SF18">
    <property type="entry name" value="TRANSCRIPTIONAL REGULATOR MTLR"/>
    <property type="match status" value="1"/>
</dbReference>
<dbReference type="Gene3D" id="1.10.1790.10">
    <property type="entry name" value="PRD domain"/>
    <property type="match status" value="1"/>
</dbReference>
<protein>
    <submittedName>
        <fullName evidence="8">PTS sugar transporter subunit IIA</fullName>
    </submittedName>
</protein>
<proteinExistence type="predicted"/>
<keyword evidence="8" id="KW-0762">Sugar transport</keyword>
<gene>
    <name evidence="8" type="ORF">OCV65_12715</name>
</gene>
<dbReference type="PANTHER" id="PTHR30185">
    <property type="entry name" value="CRYPTIC BETA-GLUCOSIDE BGL OPERON ANTITERMINATOR"/>
    <property type="match status" value="1"/>
</dbReference>
<evidence type="ECO:0000259" key="7">
    <source>
        <dbReference type="PROSITE" id="PS51372"/>
    </source>
</evidence>
<dbReference type="RefSeq" id="WP_262582359.1">
    <property type="nucleotide sequence ID" value="NZ_JAOQJV010000026.1"/>
</dbReference>
<dbReference type="InterPro" id="IPR036634">
    <property type="entry name" value="PRD_sf"/>
</dbReference>
<reference evidence="8 9" key="1">
    <citation type="journal article" date="2021" name="ISME Commun">
        <title>Automated analysis of genomic sequences facilitates high-throughput and comprehensive description of bacteria.</title>
        <authorList>
            <person name="Hitch T.C.A."/>
        </authorList>
    </citation>
    <scope>NUCLEOTIDE SEQUENCE [LARGE SCALE GENOMIC DNA]</scope>
    <source>
        <strain evidence="8 9">Sanger_02</strain>
    </source>
</reference>
<evidence type="ECO:0000313" key="8">
    <source>
        <dbReference type="EMBL" id="MCU6701084.1"/>
    </source>
</evidence>
<feature type="domain" description="PTS EIIB type-2" evidence="6">
    <location>
        <begin position="416"/>
        <end position="506"/>
    </location>
</feature>
<evidence type="ECO:0000256" key="2">
    <source>
        <dbReference type="ARBA" id="ARBA00022737"/>
    </source>
</evidence>
<dbReference type="CDD" id="cd05568">
    <property type="entry name" value="PTS_IIB_bgl_like"/>
    <property type="match status" value="1"/>
</dbReference>
<dbReference type="Gene3D" id="3.40.930.10">
    <property type="entry name" value="Mannitol-specific EII, Chain A"/>
    <property type="match status" value="1"/>
</dbReference>
<dbReference type="InterPro" id="IPR011608">
    <property type="entry name" value="PRD"/>
</dbReference>
<evidence type="ECO:0000256" key="1">
    <source>
        <dbReference type="ARBA" id="ARBA00022679"/>
    </source>
</evidence>
<keyword evidence="2" id="KW-0677">Repeat</keyword>
<name>A0ABT2S927_9FIRM</name>
<sequence>MNRRSNKILRELILGNRQNILELVTKYNLQERTIRADIKDLNNTLQEYSLPLIVITGNGDLVIDSAEKIDVKAYEEFICSRTFYTYYMSKNERSTILAMILLNTTGYVTVEQLKDIIGVSRNTLLHDISELKNWFEENNMELVSQVRRGYIVNASELEIRKGILKLLEVNGDNNHYGTGYNLGAFWNLLIRQMDKLNIYDDMCTHVVQQEEYAQSFLSDFSFFETVLEITLIINRIVNHQVIPEHYAERWICFKESSKYTFSSEILETIGNKYQLDIPEVEILYFTECLKGKSYLKDKTHKGNALDIRLMISEALYKISSCFGIDFYLDFALYDLLIAHMRSAVYRLQTRERLTNPLKDSLLQEYPEIFEIIRKNIGNLEEYIGCSFSEDEMSFLVLYFASVLEKEKVENSKHSKIKVALVCETGRGTAQFMLAKLRTLEEVIEIVSVSSVHNTGEIKRSGANMIISTIPIEKQEIPCIVVRSAMLNTDDILDIQKMALEVMEGIMEPNAGIELDVINPEEIHIQGAFYEWLSENRIEVDYEAKDWKDAVNHAGKLLYKDGAVEERYIQAMIQKIETYGPYIVICPGTALPHADAEEGVIYEAASLIRLKKPIDFHHEMNDPVKYVIGMSVKSAESVNQAIYDLMMIFGNERIRQILDKAVDKASIMEALDGLTTAK</sequence>
<dbReference type="InterPro" id="IPR016152">
    <property type="entry name" value="PTrfase/Anion_transptr"/>
</dbReference>
<dbReference type="CDD" id="cd00211">
    <property type="entry name" value="PTS_IIA_fru"/>
    <property type="match status" value="1"/>
</dbReference>
<dbReference type="Proteomes" id="UP001207605">
    <property type="component" value="Unassembled WGS sequence"/>
</dbReference>
<dbReference type="PROSITE" id="PS51094">
    <property type="entry name" value="PTS_EIIA_TYPE_2"/>
    <property type="match status" value="1"/>
</dbReference>
<dbReference type="SUPFAM" id="SSF46785">
    <property type="entry name" value="Winged helix' DNA-binding domain"/>
    <property type="match status" value="1"/>
</dbReference>
<dbReference type="SUPFAM" id="SSF63520">
    <property type="entry name" value="PTS-regulatory domain, PRD"/>
    <property type="match status" value="1"/>
</dbReference>
<keyword evidence="4" id="KW-0804">Transcription</keyword>
<feature type="domain" description="PRD" evidence="7">
    <location>
        <begin position="190"/>
        <end position="299"/>
    </location>
</feature>
<dbReference type="Pfam" id="PF00359">
    <property type="entry name" value="PTS_EIIA_2"/>
    <property type="match status" value="1"/>
</dbReference>
<dbReference type="SUPFAM" id="SSF55804">
    <property type="entry name" value="Phoshotransferase/anion transport protein"/>
    <property type="match status" value="1"/>
</dbReference>
<dbReference type="InterPro" id="IPR013196">
    <property type="entry name" value="HTH_11"/>
</dbReference>
<keyword evidence="9" id="KW-1185">Reference proteome</keyword>
<keyword evidence="8" id="KW-0813">Transport</keyword>
<feature type="domain" description="PRD" evidence="7">
    <location>
        <begin position="302"/>
        <end position="409"/>
    </location>
</feature>
<evidence type="ECO:0000256" key="3">
    <source>
        <dbReference type="ARBA" id="ARBA00023015"/>
    </source>
</evidence>
<comment type="caution">
    <text evidence="8">The sequence shown here is derived from an EMBL/GenBank/DDBJ whole genome shotgun (WGS) entry which is preliminary data.</text>
</comment>
<dbReference type="Pfam" id="PF08279">
    <property type="entry name" value="HTH_11"/>
    <property type="match status" value="1"/>
</dbReference>
<feature type="domain" description="PTS EIIA type-2" evidence="5">
    <location>
        <begin position="530"/>
        <end position="673"/>
    </location>
</feature>
<organism evidence="8 9">
    <name type="scientific">Dorea ammoniilytica</name>
    <dbReference type="NCBI Taxonomy" id="2981788"/>
    <lineage>
        <taxon>Bacteria</taxon>
        <taxon>Bacillati</taxon>
        <taxon>Bacillota</taxon>
        <taxon>Clostridia</taxon>
        <taxon>Lachnospirales</taxon>
        <taxon>Lachnospiraceae</taxon>
        <taxon>Dorea</taxon>
    </lineage>
</organism>
<dbReference type="PROSITE" id="PS51372">
    <property type="entry name" value="PRD_2"/>
    <property type="match status" value="2"/>
</dbReference>
<keyword evidence="1" id="KW-0808">Transferase</keyword>
<keyword evidence="3" id="KW-0805">Transcription regulation</keyword>
<accession>A0ABT2S927</accession>
<dbReference type="SUPFAM" id="SSF52794">
    <property type="entry name" value="PTS system IIB component-like"/>
    <property type="match status" value="1"/>
</dbReference>
<dbReference type="EMBL" id="JAOQJV010000026">
    <property type="protein sequence ID" value="MCU6701084.1"/>
    <property type="molecule type" value="Genomic_DNA"/>
</dbReference>
<dbReference type="InterPro" id="IPR050661">
    <property type="entry name" value="BglG_antiterminators"/>
</dbReference>